<dbReference type="SUPFAM" id="SSF47413">
    <property type="entry name" value="lambda repressor-like DNA-binding domains"/>
    <property type="match status" value="1"/>
</dbReference>
<dbReference type="EMBL" id="CP017316">
    <property type="protein sequence ID" value="AOT60622.1"/>
    <property type="molecule type" value="Genomic_DNA"/>
</dbReference>
<dbReference type="KEGG" id="srn:A4G23_03497"/>
<keyword evidence="2" id="KW-1133">Transmembrane helix</keyword>
<organism evidence="4 5">
    <name type="scientific">Streptomyces rubrolavendulae</name>
    <dbReference type="NCBI Taxonomy" id="285473"/>
    <lineage>
        <taxon>Bacteria</taxon>
        <taxon>Bacillati</taxon>
        <taxon>Actinomycetota</taxon>
        <taxon>Actinomycetes</taxon>
        <taxon>Kitasatosporales</taxon>
        <taxon>Streptomycetaceae</taxon>
        <taxon>Streptomyces</taxon>
    </lineage>
</organism>
<evidence type="ECO:0000313" key="4">
    <source>
        <dbReference type="EMBL" id="AOT60622.1"/>
    </source>
</evidence>
<evidence type="ECO:0000256" key="2">
    <source>
        <dbReference type="SAM" id="Phobius"/>
    </source>
</evidence>
<protein>
    <recommendedName>
        <fullName evidence="3">HTH cro/C1-type domain-containing protein</fullName>
    </recommendedName>
</protein>
<feature type="compositionally biased region" description="Low complexity" evidence="1">
    <location>
        <begin position="253"/>
        <end position="269"/>
    </location>
</feature>
<feature type="transmembrane region" description="Helical" evidence="2">
    <location>
        <begin position="219"/>
        <end position="242"/>
    </location>
</feature>
<dbReference type="CDD" id="cd00093">
    <property type="entry name" value="HTH_XRE"/>
    <property type="match status" value="1"/>
</dbReference>
<keyword evidence="2" id="KW-0812">Transmembrane</keyword>
<dbReference type="Proteomes" id="UP000095349">
    <property type="component" value="Chromosome"/>
</dbReference>
<feature type="domain" description="HTH cro/C1-type" evidence="3">
    <location>
        <begin position="21"/>
        <end position="76"/>
    </location>
</feature>
<evidence type="ECO:0000259" key="3">
    <source>
        <dbReference type="SMART" id="SM00530"/>
    </source>
</evidence>
<evidence type="ECO:0000256" key="1">
    <source>
        <dbReference type="SAM" id="MobiDB-lite"/>
    </source>
</evidence>
<accession>A0A1D8G587</accession>
<dbReference type="GO" id="GO:0003677">
    <property type="term" value="F:DNA binding"/>
    <property type="evidence" value="ECO:0007669"/>
    <property type="project" value="InterPro"/>
</dbReference>
<dbReference type="Pfam" id="PF13560">
    <property type="entry name" value="HTH_31"/>
    <property type="match status" value="1"/>
</dbReference>
<evidence type="ECO:0000313" key="5">
    <source>
        <dbReference type="Proteomes" id="UP000095349"/>
    </source>
</evidence>
<dbReference type="RefSeq" id="WP_069977713.1">
    <property type="nucleotide sequence ID" value="NZ_CP017316.1"/>
</dbReference>
<proteinExistence type="predicted"/>
<name>A0A1D8G587_9ACTN</name>
<feature type="compositionally biased region" description="Low complexity" evidence="1">
    <location>
        <begin position="176"/>
        <end position="193"/>
    </location>
</feature>
<keyword evidence="2" id="KW-0472">Membrane</keyword>
<dbReference type="OrthoDB" id="4334712at2"/>
<gene>
    <name evidence="4" type="ORF">A4G23_03497</name>
</gene>
<reference evidence="4 5" key="1">
    <citation type="submission" date="2016-09" db="EMBL/GenBank/DDBJ databases">
        <title>Streptomyces rubrolavendulae MJM4426 Genome sequencing and assembly.</title>
        <authorList>
            <person name="Kim J.-G."/>
        </authorList>
    </citation>
    <scope>NUCLEOTIDE SEQUENCE [LARGE SCALE GENOMIC DNA]</scope>
    <source>
        <strain evidence="4 5">MJM4426</strain>
    </source>
</reference>
<dbReference type="AlphaFoldDB" id="A0A1D8G587"/>
<keyword evidence="5" id="KW-1185">Reference proteome</keyword>
<dbReference type="PATRIC" id="fig|285473.5.peg.3662"/>
<feature type="compositionally biased region" description="Low complexity" evidence="1">
    <location>
        <begin position="134"/>
        <end position="157"/>
    </location>
</feature>
<feature type="region of interest" description="Disordered" evidence="1">
    <location>
        <begin position="134"/>
        <end position="210"/>
    </location>
</feature>
<dbReference type="InterPro" id="IPR021224">
    <property type="entry name" value="DUF2690"/>
</dbReference>
<feature type="region of interest" description="Disordered" evidence="1">
    <location>
        <begin position="250"/>
        <end position="269"/>
    </location>
</feature>
<dbReference type="STRING" id="285473.A4G23_03497"/>
<dbReference type="SMART" id="SM00530">
    <property type="entry name" value="HTH_XRE"/>
    <property type="match status" value="1"/>
</dbReference>
<sequence>MPRWKALPEELDPRIREFTGTLRRLADRGGLDAAALADRTGYSGSAWERYLDGELPAPREAVLALAEATGTDPVHLLTLWELAERAWRRAEKRRGPTPAGGVRPAGARPAFPTVVPGPVAPGPVAPWPVVPGPAAAPRAEARPGRPGAAYGTPGTPGSQAYGTSAHRPGGAPGTPAPGARRPGAVPAPGPARGRAGRAGRGEHAGQGGQDGHGGYGRTVLMFFAGAVGTLLVFGAAVLLYGIGGDGASGAAGGSASAGAKPAAPPAGNRAAPSLPVGVGCYRGACDGQDPHTMGCGGAYASTVASTIVGGALVEVRHSTVCEASWARVSRAAPGDTVEVTAAGATAARAARADADGDAYTPMVVVPAGTGATACATLRGGATGCTDAP</sequence>
<dbReference type="Pfam" id="PF10901">
    <property type="entry name" value="DUF2690"/>
    <property type="match status" value="1"/>
</dbReference>
<dbReference type="InterPro" id="IPR001387">
    <property type="entry name" value="Cro/C1-type_HTH"/>
</dbReference>
<dbReference type="InterPro" id="IPR010982">
    <property type="entry name" value="Lambda_DNA-bd_dom_sf"/>
</dbReference>